<dbReference type="Proteomes" id="UP000002334">
    <property type="component" value="Chromosome"/>
</dbReference>
<keyword evidence="1" id="KW-0472">Membrane</keyword>
<dbReference type="AlphaFoldDB" id="C4K6A7"/>
<evidence type="ECO:0000256" key="1">
    <source>
        <dbReference type="SAM" id="Phobius"/>
    </source>
</evidence>
<protein>
    <submittedName>
        <fullName evidence="2">Uncharacterized protein</fullName>
    </submittedName>
</protein>
<dbReference type="EMBL" id="CP001277">
    <property type="protein sequence ID" value="ACQ68100.1"/>
    <property type="molecule type" value="Genomic_DNA"/>
</dbReference>
<reference evidence="2 3" key="1">
    <citation type="journal article" date="2009" name="Proc. Natl. Acad. Sci. U.S.A.">
        <title>Hamiltonella defensa, genome evolution of protective bacterial endosymbiont from pathogenic ancestors.</title>
        <authorList>
            <person name="Degnan P.H."/>
            <person name="Yu Y."/>
            <person name="Sisneros N."/>
            <person name="Wing R.A."/>
            <person name="Moran N.A."/>
        </authorList>
    </citation>
    <scope>NUCLEOTIDE SEQUENCE [LARGE SCALE GENOMIC DNA]</scope>
    <source>
        <strain evidence="3">5AT</strain>
    </source>
</reference>
<feature type="transmembrane region" description="Helical" evidence="1">
    <location>
        <begin position="6"/>
        <end position="23"/>
    </location>
</feature>
<keyword evidence="1" id="KW-0812">Transmembrane</keyword>
<evidence type="ECO:0000313" key="2">
    <source>
        <dbReference type="EMBL" id="ACQ68100.1"/>
    </source>
</evidence>
<dbReference type="KEGG" id="hde:HDEF_1476"/>
<keyword evidence="3" id="KW-1185">Reference proteome</keyword>
<dbReference type="HOGENOM" id="CLU_3080513_0_0_6"/>
<organism evidence="2 3">
    <name type="scientific">Hamiltonella defensa subsp. Acyrthosiphon pisum (strain 5AT)</name>
    <dbReference type="NCBI Taxonomy" id="572265"/>
    <lineage>
        <taxon>Bacteria</taxon>
        <taxon>Pseudomonadati</taxon>
        <taxon>Pseudomonadota</taxon>
        <taxon>Gammaproteobacteria</taxon>
        <taxon>Enterobacterales</taxon>
        <taxon>Enterobacteriaceae</taxon>
        <taxon>aphid secondary symbionts</taxon>
        <taxon>Candidatus Williamhamiltonella</taxon>
    </lineage>
</organism>
<name>C4K6A7_HAMD5</name>
<sequence length="52" mass="6028">MIASGLILSLLLLITFNITLFMVNNKALFDKVHLHLFYLKKRQIKILLISTN</sequence>
<gene>
    <name evidence="2" type="ordered locus">HDEF_1476</name>
</gene>
<evidence type="ECO:0000313" key="3">
    <source>
        <dbReference type="Proteomes" id="UP000002334"/>
    </source>
</evidence>
<proteinExistence type="predicted"/>
<keyword evidence="1" id="KW-1133">Transmembrane helix</keyword>
<accession>C4K6A7</accession>